<dbReference type="PROSITE" id="PS51367">
    <property type="entry name" value="THAUMATIN_2"/>
    <property type="match status" value="1"/>
</dbReference>
<dbReference type="Gene3D" id="2.60.110.10">
    <property type="entry name" value="Thaumatin"/>
    <property type="match status" value="1"/>
</dbReference>
<comment type="caution">
    <text evidence="18">The sequence shown here is derived from an EMBL/GenBank/DDBJ whole genome shotgun (WGS) entry which is preliminary data.</text>
</comment>
<keyword evidence="3" id="KW-1003">Cell membrane</keyword>
<dbReference type="PANTHER" id="PTHR27002:SF548">
    <property type="entry name" value="RECEPTOR-LIKE SERINE_THREONINE-PROTEIN KINASE"/>
    <property type="match status" value="1"/>
</dbReference>
<dbReference type="PROSITE" id="PS50948">
    <property type="entry name" value="PAN"/>
    <property type="match status" value="1"/>
</dbReference>
<dbReference type="InterPro" id="IPR011009">
    <property type="entry name" value="Kinase-like_dom_sf"/>
</dbReference>
<dbReference type="PROSITE" id="PS00108">
    <property type="entry name" value="PROTEIN_KINASE_ST"/>
    <property type="match status" value="1"/>
</dbReference>
<dbReference type="InterPro" id="IPR037176">
    <property type="entry name" value="Osmotin/thaumatin-like_sf"/>
</dbReference>
<evidence type="ECO:0000256" key="8">
    <source>
        <dbReference type="ARBA" id="ARBA00022777"/>
    </source>
</evidence>
<evidence type="ECO:0000313" key="19">
    <source>
        <dbReference type="Proteomes" id="UP001172457"/>
    </source>
</evidence>
<dbReference type="PROSITE" id="PS50927">
    <property type="entry name" value="BULB_LECTIN"/>
    <property type="match status" value="1"/>
</dbReference>
<organism evidence="18 19">
    <name type="scientific">Centaurea solstitialis</name>
    <name type="common">yellow star-thistle</name>
    <dbReference type="NCBI Taxonomy" id="347529"/>
    <lineage>
        <taxon>Eukaryota</taxon>
        <taxon>Viridiplantae</taxon>
        <taxon>Streptophyta</taxon>
        <taxon>Embryophyta</taxon>
        <taxon>Tracheophyta</taxon>
        <taxon>Spermatophyta</taxon>
        <taxon>Magnoliopsida</taxon>
        <taxon>eudicotyledons</taxon>
        <taxon>Gunneridae</taxon>
        <taxon>Pentapetalae</taxon>
        <taxon>asterids</taxon>
        <taxon>campanulids</taxon>
        <taxon>Asterales</taxon>
        <taxon>Asteraceae</taxon>
        <taxon>Carduoideae</taxon>
        <taxon>Cardueae</taxon>
        <taxon>Centaureinae</taxon>
        <taxon>Centaurea</taxon>
    </lineage>
</organism>
<dbReference type="Pfam" id="PF01453">
    <property type="entry name" value="B_lectin"/>
    <property type="match status" value="1"/>
</dbReference>
<feature type="domain" description="Apple" evidence="17">
    <location>
        <begin position="531"/>
        <end position="614"/>
    </location>
</feature>
<dbReference type="Proteomes" id="UP001172457">
    <property type="component" value="Chromosome 8"/>
</dbReference>
<evidence type="ECO:0000256" key="4">
    <source>
        <dbReference type="ARBA" id="ARBA00022527"/>
    </source>
</evidence>
<dbReference type="InterPro" id="IPR036426">
    <property type="entry name" value="Bulb-type_lectin_dom_sf"/>
</dbReference>
<keyword evidence="9" id="KW-0067">ATP-binding</keyword>
<accession>A0AA38SRE3</accession>
<dbReference type="Pfam" id="PF08276">
    <property type="entry name" value="PAN_2"/>
    <property type="match status" value="1"/>
</dbReference>
<dbReference type="SUPFAM" id="SSF49870">
    <property type="entry name" value="Osmotin, thaumatin-like protein"/>
    <property type="match status" value="1"/>
</dbReference>
<dbReference type="Pfam" id="PF07714">
    <property type="entry name" value="PK_Tyr_Ser-Thr"/>
    <property type="match status" value="1"/>
</dbReference>
<evidence type="ECO:0000256" key="5">
    <source>
        <dbReference type="ARBA" id="ARBA00022679"/>
    </source>
</evidence>
<dbReference type="CDD" id="cd09218">
    <property type="entry name" value="TLP-PA"/>
    <property type="match status" value="1"/>
</dbReference>
<dbReference type="InterPro" id="IPR001480">
    <property type="entry name" value="Bulb-type_lectin_dom"/>
</dbReference>
<dbReference type="PANTHER" id="PTHR27002">
    <property type="entry name" value="RECEPTOR-LIKE SERINE/THREONINE-PROTEIN KINASE SD1-8"/>
    <property type="match status" value="1"/>
</dbReference>
<evidence type="ECO:0000256" key="10">
    <source>
        <dbReference type="ARBA" id="ARBA00023157"/>
    </source>
</evidence>
<keyword evidence="19" id="KW-1185">Reference proteome</keyword>
<keyword evidence="10" id="KW-1015">Disulfide bond</keyword>
<evidence type="ECO:0000256" key="3">
    <source>
        <dbReference type="ARBA" id="ARBA00022475"/>
    </source>
</evidence>
<evidence type="ECO:0000256" key="7">
    <source>
        <dbReference type="ARBA" id="ARBA00022741"/>
    </source>
</evidence>
<evidence type="ECO:0000256" key="1">
    <source>
        <dbReference type="ARBA" id="ARBA00004251"/>
    </source>
</evidence>
<evidence type="ECO:0000259" key="17">
    <source>
        <dbReference type="PROSITE" id="PS50948"/>
    </source>
</evidence>
<feature type="transmembrane region" description="Helical" evidence="14">
    <location>
        <begin position="632"/>
        <end position="656"/>
    </location>
</feature>
<dbReference type="SUPFAM" id="SSF56112">
    <property type="entry name" value="Protein kinase-like (PK-like)"/>
    <property type="match status" value="1"/>
</dbReference>
<sequence>MDYFKSSSSKYFIAEVVVIFLFFFPNGASGATFTVVNDCSFTIWPQILTRTNASIITGFELKKATSHSFQVPAGWKGRLWGRTGCTFDGSDRGSDSGSCATGECRPKCSVLKATTTATLAEFALNQFDNLDFYDVSIADGYNIQVLIEATGVANSTSYSCRKTGCVEDVNQLCSKELSLEGRIGCMSPCHAFGSPEYCCNNSFGTPSRCAPTQYAQLFKSACPRSYAYATDDATSTFTCMGGNYTIRFCPPSYAFSTIKLGEQIGSTDQLVSTSGKFTLGFFESDHSYLGIWHTNDVNERKVWVGNPNAPIISTSDAHALSIDPRTGNLIIVVGGKILMNITDLQAHPNPNLRATLEDNGNFLLINPVDKSILWQSFDHPTSILLPGMKLGSNIKTGHTTTLTSWLSDKIIDSGAFTFSWESMEEASQRLMIRRRGKPYWTSGNLYNQTFQYMFALNDPNSQSRYNLTSVYNNEERYFMYDYEGSNDSLPMWILTPKGQIVDGDQNTVWTPEFCYGYDSHNGCMESSLTQCRREVDNFSEKNGDFDTDMTRNVVDDNSSLSISDCFVKCWNDCTCAGFASSTTNGTGCAIWTGSNSFTVNLRNNSTLKYVISQNAINPSIGNNAEKKKNWRWIWIWILISVVIPLVCLSLGILWYIKKRKHRREEYERRQKDEYFLELTASESFKDVHQLQGNGGNENDVLLFSLASIMAATDDFAVENKIGEGGFGPVYKVVLRSRKVKRWTRNCGQKAFKNVRARHVEFKNELILIAKLQHTNLVRVLGCCIHKEEKMLIYEYMPNKSLDFFLFDENRRGEMDWPKRYNIIEGIAQGLLYLHKYSRMRVIHRDLKANNILLDDSMNPKISDFGMARIFKQNETEAMTRRVVGTYGYMPPEYAMEGTFSIKTDIFSFGVLILEIVMGRRNSTFVHLDRSFNLIEYAWELWRQGDALGLMDQTLGSTCVVQQFSRTVQVALLCVQESATDRPTTSDMISMLLNDTTLLPTPKKPAFVIRRESGPKECSINNMTITDMDGR</sequence>
<dbReference type="EMBL" id="JARYMX010000008">
    <property type="protein sequence ID" value="KAJ9537852.1"/>
    <property type="molecule type" value="Genomic_DNA"/>
</dbReference>
<dbReference type="Gene3D" id="1.10.510.10">
    <property type="entry name" value="Transferase(Phosphotransferase) domain 1"/>
    <property type="match status" value="1"/>
</dbReference>
<keyword evidence="5" id="KW-0808">Transferase</keyword>
<gene>
    <name evidence="18" type="ORF">OSB04_030585</name>
</gene>
<dbReference type="AlphaFoldDB" id="A0AA38SRE3"/>
<evidence type="ECO:0000256" key="6">
    <source>
        <dbReference type="ARBA" id="ARBA00022729"/>
    </source>
</evidence>
<dbReference type="InterPro" id="IPR008271">
    <property type="entry name" value="Ser/Thr_kinase_AS"/>
</dbReference>
<reference evidence="18" key="1">
    <citation type="submission" date="2023-03" db="EMBL/GenBank/DDBJ databases">
        <title>Chromosome-scale reference genome and RAD-based genetic map of yellow starthistle (Centaurea solstitialis) reveal putative structural variation and QTLs associated with invader traits.</title>
        <authorList>
            <person name="Reatini B."/>
            <person name="Cang F.A."/>
            <person name="Jiang Q."/>
            <person name="Mckibben M.T.W."/>
            <person name="Barker M.S."/>
            <person name="Rieseberg L.H."/>
            <person name="Dlugosch K.M."/>
        </authorList>
    </citation>
    <scope>NUCLEOTIDE SEQUENCE</scope>
    <source>
        <strain evidence="18">CAN-66</strain>
        <tissue evidence="18">Leaf</tissue>
    </source>
</reference>
<comment type="subcellular location">
    <subcellularLocation>
        <location evidence="1">Cell membrane</location>
        <topology evidence="1">Single-pass type I membrane protein</topology>
    </subcellularLocation>
</comment>
<proteinExistence type="predicted"/>
<dbReference type="Gene3D" id="3.30.200.20">
    <property type="entry name" value="Phosphorylase Kinase, domain 1"/>
    <property type="match status" value="1"/>
</dbReference>
<keyword evidence="6" id="KW-0732">Signal</keyword>
<dbReference type="PROSITE" id="PS50011">
    <property type="entry name" value="PROTEIN_KINASE_DOM"/>
    <property type="match status" value="1"/>
</dbReference>
<dbReference type="SUPFAM" id="SSF51110">
    <property type="entry name" value="alpha-D-mannose-specific plant lectins"/>
    <property type="match status" value="1"/>
</dbReference>
<protein>
    <recommendedName>
        <fullName evidence="2">non-specific serine/threonine protein kinase</fullName>
        <ecNumber evidence="2">2.7.11.1</ecNumber>
    </recommendedName>
</protein>
<dbReference type="FunFam" id="1.10.510.10:FF:000060">
    <property type="entry name" value="G-type lectin S-receptor-like serine/threonine-protein kinase"/>
    <property type="match status" value="1"/>
</dbReference>
<evidence type="ECO:0000259" key="16">
    <source>
        <dbReference type="PROSITE" id="PS50927"/>
    </source>
</evidence>
<evidence type="ECO:0000313" key="18">
    <source>
        <dbReference type="EMBL" id="KAJ9537852.1"/>
    </source>
</evidence>
<dbReference type="GO" id="GO:0005886">
    <property type="term" value="C:plasma membrane"/>
    <property type="evidence" value="ECO:0007669"/>
    <property type="project" value="UniProtKB-SubCell"/>
</dbReference>
<keyword evidence="14" id="KW-0812">Transmembrane</keyword>
<dbReference type="InterPro" id="IPR001245">
    <property type="entry name" value="Ser-Thr/Tyr_kinase_cat_dom"/>
</dbReference>
<dbReference type="FunFam" id="2.60.110.10:FF:000004">
    <property type="entry name" value="THAUMATIN-LIKE PROTEIN 1"/>
    <property type="match status" value="1"/>
</dbReference>
<dbReference type="EC" id="2.7.11.1" evidence="2"/>
<evidence type="ECO:0000256" key="14">
    <source>
        <dbReference type="SAM" id="Phobius"/>
    </source>
</evidence>
<keyword evidence="14" id="KW-1133">Transmembrane helix</keyword>
<keyword evidence="14" id="KW-0472">Membrane</keyword>
<feature type="domain" description="Protein kinase" evidence="15">
    <location>
        <begin position="715"/>
        <end position="997"/>
    </location>
</feature>
<keyword evidence="4" id="KW-0723">Serine/threonine-protein kinase</keyword>
<dbReference type="PRINTS" id="PR00347">
    <property type="entry name" value="THAUMATIN"/>
</dbReference>
<dbReference type="InterPro" id="IPR001938">
    <property type="entry name" value="Thaumatin"/>
</dbReference>
<dbReference type="SMART" id="SM00108">
    <property type="entry name" value="B_lectin"/>
    <property type="match status" value="1"/>
</dbReference>
<evidence type="ECO:0000259" key="15">
    <source>
        <dbReference type="PROSITE" id="PS50011"/>
    </source>
</evidence>
<name>A0AA38SRE3_9ASTR</name>
<keyword evidence="11" id="KW-0325">Glycoprotein</keyword>
<dbReference type="GO" id="GO:0004674">
    <property type="term" value="F:protein serine/threonine kinase activity"/>
    <property type="evidence" value="ECO:0007669"/>
    <property type="project" value="UniProtKB-KW"/>
</dbReference>
<feature type="domain" description="Bulb-type lectin" evidence="16">
    <location>
        <begin position="255"/>
        <end position="377"/>
    </location>
</feature>
<keyword evidence="7" id="KW-0547">Nucleotide-binding</keyword>
<dbReference type="InterPro" id="IPR003609">
    <property type="entry name" value="Pan_app"/>
</dbReference>
<keyword evidence="8" id="KW-0418">Kinase</keyword>
<evidence type="ECO:0000256" key="13">
    <source>
        <dbReference type="ARBA" id="ARBA00048679"/>
    </source>
</evidence>
<dbReference type="Gene3D" id="2.90.10.10">
    <property type="entry name" value="Bulb-type lectin domain"/>
    <property type="match status" value="1"/>
</dbReference>
<evidence type="ECO:0000256" key="11">
    <source>
        <dbReference type="ARBA" id="ARBA00023180"/>
    </source>
</evidence>
<evidence type="ECO:0000256" key="2">
    <source>
        <dbReference type="ARBA" id="ARBA00012513"/>
    </source>
</evidence>
<dbReference type="InterPro" id="IPR000719">
    <property type="entry name" value="Prot_kinase_dom"/>
</dbReference>
<dbReference type="SMART" id="SM00205">
    <property type="entry name" value="THN"/>
    <property type="match status" value="1"/>
</dbReference>
<dbReference type="GO" id="GO:0005524">
    <property type="term" value="F:ATP binding"/>
    <property type="evidence" value="ECO:0007669"/>
    <property type="project" value="UniProtKB-KW"/>
</dbReference>
<comment type="catalytic activity">
    <reaction evidence="12">
        <text>L-threonyl-[protein] + ATP = O-phospho-L-threonyl-[protein] + ADP + H(+)</text>
        <dbReference type="Rhea" id="RHEA:46608"/>
        <dbReference type="Rhea" id="RHEA-COMP:11060"/>
        <dbReference type="Rhea" id="RHEA-COMP:11605"/>
        <dbReference type="ChEBI" id="CHEBI:15378"/>
        <dbReference type="ChEBI" id="CHEBI:30013"/>
        <dbReference type="ChEBI" id="CHEBI:30616"/>
        <dbReference type="ChEBI" id="CHEBI:61977"/>
        <dbReference type="ChEBI" id="CHEBI:456216"/>
        <dbReference type="EC" id="2.7.11.1"/>
    </reaction>
</comment>
<dbReference type="Pfam" id="PF00314">
    <property type="entry name" value="Thaumatin"/>
    <property type="match status" value="1"/>
</dbReference>
<dbReference type="SMART" id="SM00220">
    <property type="entry name" value="S_TKc"/>
    <property type="match status" value="1"/>
</dbReference>
<evidence type="ECO:0000256" key="12">
    <source>
        <dbReference type="ARBA" id="ARBA00047899"/>
    </source>
</evidence>
<evidence type="ECO:0000256" key="9">
    <source>
        <dbReference type="ARBA" id="ARBA00022840"/>
    </source>
</evidence>
<comment type="catalytic activity">
    <reaction evidence="13">
        <text>L-seryl-[protein] + ATP = O-phospho-L-seryl-[protein] + ADP + H(+)</text>
        <dbReference type="Rhea" id="RHEA:17989"/>
        <dbReference type="Rhea" id="RHEA-COMP:9863"/>
        <dbReference type="Rhea" id="RHEA-COMP:11604"/>
        <dbReference type="ChEBI" id="CHEBI:15378"/>
        <dbReference type="ChEBI" id="CHEBI:29999"/>
        <dbReference type="ChEBI" id="CHEBI:30616"/>
        <dbReference type="ChEBI" id="CHEBI:83421"/>
        <dbReference type="ChEBI" id="CHEBI:456216"/>
        <dbReference type="EC" id="2.7.11.1"/>
    </reaction>
</comment>